<evidence type="ECO:0000313" key="3">
    <source>
        <dbReference type="Proteomes" id="UP000694864"/>
    </source>
</evidence>
<evidence type="ECO:0000256" key="1">
    <source>
        <dbReference type="SAM" id="Phobius"/>
    </source>
</evidence>
<dbReference type="Pfam" id="PF07712">
    <property type="entry name" value="SURNod19"/>
    <property type="match status" value="1"/>
</dbReference>
<feature type="chain" id="PRO_5046371719" evidence="2">
    <location>
        <begin position="25"/>
        <end position="472"/>
    </location>
</feature>
<protein>
    <submittedName>
        <fullName evidence="4">Uncharacterized protein LOC104739202</fullName>
    </submittedName>
</protein>
<accession>A0ABM0VKY7</accession>
<proteinExistence type="predicted"/>
<reference evidence="3" key="1">
    <citation type="journal article" date="2014" name="Nat. Commun.">
        <title>The emerging biofuel crop Camelina sativa retains a highly undifferentiated hexaploid genome structure.</title>
        <authorList>
            <person name="Kagale S."/>
            <person name="Koh C."/>
            <person name="Nixon J."/>
            <person name="Bollina V."/>
            <person name="Clarke W.E."/>
            <person name="Tuteja R."/>
            <person name="Spillane C."/>
            <person name="Robinson S.J."/>
            <person name="Links M.G."/>
            <person name="Clarke C."/>
            <person name="Higgins E.E."/>
            <person name="Huebert T."/>
            <person name="Sharpe A.G."/>
            <person name="Parkin I.A."/>
        </authorList>
    </citation>
    <scope>NUCLEOTIDE SEQUENCE [LARGE SCALE GENOMIC DNA]</scope>
    <source>
        <strain evidence="3">cv. DH55</strain>
    </source>
</reference>
<gene>
    <name evidence="4" type="primary">LOC104739202</name>
</gene>
<reference evidence="4" key="2">
    <citation type="submission" date="2025-08" db="UniProtKB">
        <authorList>
            <consortium name="RefSeq"/>
        </authorList>
    </citation>
    <scope>IDENTIFICATION</scope>
    <source>
        <tissue evidence="4">Leaf</tissue>
    </source>
</reference>
<keyword evidence="1" id="KW-0472">Membrane</keyword>
<dbReference type="InterPro" id="IPR011692">
    <property type="entry name" value="Stress_up-reg_Nod19"/>
</dbReference>
<evidence type="ECO:0000256" key="2">
    <source>
        <dbReference type="SAM" id="SignalP"/>
    </source>
</evidence>
<feature type="transmembrane region" description="Helical" evidence="1">
    <location>
        <begin position="437"/>
        <end position="458"/>
    </location>
</feature>
<keyword evidence="1" id="KW-0812">Transmembrane</keyword>
<evidence type="ECO:0000313" key="4">
    <source>
        <dbReference type="RefSeq" id="XP_010457781.1"/>
    </source>
</evidence>
<dbReference type="PANTHER" id="PTHR33390">
    <property type="entry name" value="STRESS UP-REGULATED NOD 19 PROTEIN"/>
    <property type="match status" value="1"/>
</dbReference>
<organism evidence="3 4">
    <name type="scientific">Camelina sativa</name>
    <name type="common">False flax</name>
    <name type="synonym">Myagrum sativum</name>
    <dbReference type="NCBI Taxonomy" id="90675"/>
    <lineage>
        <taxon>Eukaryota</taxon>
        <taxon>Viridiplantae</taxon>
        <taxon>Streptophyta</taxon>
        <taxon>Embryophyta</taxon>
        <taxon>Tracheophyta</taxon>
        <taxon>Spermatophyta</taxon>
        <taxon>Magnoliopsida</taxon>
        <taxon>eudicotyledons</taxon>
        <taxon>Gunneridae</taxon>
        <taxon>Pentapetalae</taxon>
        <taxon>rosids</taxon>
        <taxon>malvids</taxon>
        <taxon>Brassicales</taxon>
        <taxon>Brassicaceae</taxon>
        <taxon>Camelineae</taxon>
        <taxon>Camelina</taxon>
    </lineage>
</organism>
<sequence>MARYHMRSLILFLLLALLASLSQGFLRTEKKIKSAVFLSPKLVMSPGSVSDSYLFDMDFPRGHIGLKSFDAEVVDEAGNPVPLHETYLHHWVVEPYYVRKGAKLPQQEMFRNHGFQRQDPKSNLDSTSSDIILVKNGGLCRSSVLRHYFGSGSETRNTSTYVPDPYAIEIDNPEERPDGYEFKWLLNVHAIDTRGVEDKKGCIECLCDLYNVTTDSYGRAIRPGYKGGLYCCYDKTQCRVKSGFDNGEKTRDLYLKYTLRWVDWDNTVLPAKIYIFDVTDSWKKSVGDSQEHFCKVEYDVEPCKTNGDGCIDVKKKSLVMPFNGYIVYGVAHQHAGGIGAALYRENGEGICTSMAKYGNGVKPGNEAGYIVGMTSCYPADPVKVSYGETLNMEFNYSSAVGHTGVMGLFYILVAQQLPEPELSLPNLFQAPVGSVNVLAFLAVTVLVAVVVLMAAVIYRRQNREDGYQSLST</sequence>
<dbReference type="GeneID" id="104739202"/>
<name>A0ABM0VKY7_CAMSA</name>
<dbReference type="RefSeq" id="XP_010457781.1">
    <property type="nucleotide sequence ID" value="XM_010459479.2"/>
</dbReference>
<keyword evidence="1" id="KW-1133">Transmembrane helix</keyword>
<feature type="signal peptide" evidence="2">
    <location>
        <begin position="1"/>
        <end position="24"/>
    </location>
</feature>
<dbReference type="Proteomes" id="UP000694864">
    <property type="component" value="Chromosome 2"/>
</dbReference>
<dbReference type="PANTHER" id="PTHR33390:SF1">
    <property type="entry name" value="STRESS UP-REGULATED NOD 19 PROTEIN"/>
    <property type="match status" value="1"/>
</dbReference>
<keyword evidence="3" id="KW-1185">Reference proteome</keyword>
<keyword evidence="2" id="KW-0732">Signal</keyword>